<sequence>MSAAILPFVHARGSWGDIGYQIGQMTAPLIRRHIDAWLQHVIDSTGSSRDAAIAAAAPFAAPIQAHAPFLWEELEGMTRGSDTPIAELLMLQARAEVMRAQQEALAPEAVLECTSFAVGASRTAGESVFFGQNVDLVPFIEAFGVVIRQYPNDAPATLLYTSAGLLGHNGLNEAGVGVCANFIDDPKGWRDGFPRYLLSRLALRQDTAETALEAVFVPPRAASRNLLLADVQGTLINAELLIEEAGFLRAEDDVLVHANHLEADVFEGLETPSENSLCRRQRLQALLDGAPSPLTVTDLQHMYRDHANAPHSLCAHPYEGRNLQTVVSVIGNLTERKLYAAKGSPCRAPYATYTLATCQQGALSVQVEDTTFLGSAS</sequence>
<proteinExistence type="predicted"/>
<gene>
    <name evidence="2" type="ORF">ETSY2_00810</name>
</gene>
<accession>W4MHM6</accession>
<dbReference type="NCBIfam" id="NF040521">
    <property type="entry name" value="C45_proenzyme"/>
    <property type="match status" value="1"/>
</dbReference>
<organism evidence="2 3">
    <name type="scientific">Candidatus Entotheonella gemina</name>
    <dbReference type="NCBI Taxonomy" id="1429439"/>
    <lineage>
        <taxon>Bacteria</taxon>
        <taxon>Pseudomonadati</taxon>
        <taxon>Nitrospinota/Tectimicrobiota group</taxon>
        <taxon>Candidatus Tectimicrobiota</taxon>
        <taxon>Candidatus Entotheonellia</taxon>
        <taxon>Candidatus Entotheonellales</taxon>
        <taxon>Candidatus Entotheonellaceae</taxon>
        <taxon>Candidatus Entotheonella</taxon>
    </lineage>
</organism>
<keyword evidence="3" id="KW-1185">Reference proteome</keyword>
<dbReference type="PANTHER" id="PTHR34180">
    <property type="entry name" value="PEPTIDASE C45"/>
    <property type="match status" value="1"/>
</dbReference>
<dbReference type="InterPro" id="IPR047794">
    <property type="entry name" value="C45_proenzyme-like"/>
</dbReference>
<name>W4MHM6_9BACT</name>
<feature type="domain" description="Peptidase C45 hydrolase" evidence="1">
    <location>
        <begin position="126"/>
        <end position="344"/>
    </location>
</feature>
<evidence type="ECO:0000313" key="2">
    <source>
        <dbReference type="EMBL" id="ETX09212.1"/>
    </source>
</evidence>
<dbReference type="Pfam" id="PF03417">
    <property type="entry name" value="AAT"/>
    <property type="match status" value="1"/>
</dbReference>
<dbReference type="PANTHER" id="PTHR34180:SF1">
    <property type="entry name" value="BETA-ALANYL-DOPAMINE_CARCININE HYDROLASE"/>
    <property type="match status" value="1"/>
</dbReference>
<dbReference type="EMBL" id="AZHX01000028">
    <property type="protein sequence ID" value="ETX09212.1"/>
    <property type="molecule type" value="Genomic_DNA"/>
</dbReference>
<dbReference type="InterPro" id="IPR047801">
    <property type="entry name" value="Peptidase_C45"/>
</dbReference>
<dbReference type="Proteomes" id="UP000019140">
    <property type="component" value="Unassembled WGS sequence"/>
</dbReference>
<dbReference type="HOGENOM" id="CLU_037787_0_1_7"/>
<reference evidence="2 3" key="1">
    <citation type="journal article" date="2014" name="Nature">
        <title>An environmental bacterial taxon with a large and distinct metabolic repertoire.</title>
        <authorList>
            <person name="Wilson M.C."/>
            <person name="Mori T."/>
            <person name="Ruckert C."/>
            <person name="Uria A.R."/>
            <person name="Helf M.J."/>
            <person name="Takada K."/>
            <person name="Gernert C."/>
            <person name="Steffens U.A."/>
            <person name="Heycke N."/>
            <person name="Schmitt S."/>
            <person name="Rinke C."/>
            <person name="Helfrich E.J."/>
            <person name="Brachmann A.O."/>
            <person name="Gurgui C."/>
            <person name="Wakimoto T."/>
            <person name="Kracht M."/>
            <person name="Crusemann M."/>
            <person name="Hentschel U."/>
            <person name="Abe I."/>
            <person name="Matsunaga S."/>
            <person name="Kalinowski J."/>
            <person name="Takeyama H."/>
            <person name="Piel J."/>
        </authorList>
    </citation>
    <scope>NUCLEOTIDE SEQUENCE [LARGE SCALE GENOMIC DNA]</scope>
    <source>
        <strain evidence="3">TSY2</strain>
    </source>
</reference>
<dbReference type="Gene3D" id="3.60.60.10">
    <property type="entry name" value="Penicillin V Acylase, Chain A"/>
    <property type="match status" value="1"/>
</dbReference>
<comment type="caution">
    <text evidence="2">The sequence shown here is derived from an EMBL/GenBank/DDBJ whole genome shotgun (WGS) entry which is preliminary data.</text>
</comment>
<dbReference type="Gene3D" id="1.10.10.2120">
    <property type="match status" value="1"/>
</dbReference>
<evidence type="ECO:0000259" key="1">
    <source>
        <dbReference type="Pfam" id="PF03417"/>
    </source>
</evidence>
<dbReference type="InterPro" id="IPR005079">
    <property type="entry name" value="Peptidase_C45_hydrolase"/>
</dbReference>
<protein>
    <recommendedName>
        <fullName evidence="1">Peptidase C45 hydrolase domain-containing protein</fullName>
    </recommendedName>
</protein>
<dbReference type="AlphaFoldDB" id="W4MHM6"/>
<evidence type="ECO:0000313" key="3">
    <source>
        <dbReference type="Proteomes" id="UP000019140"/>
    </source>
</evidence>